<accession>A0ACD4CEH4</accession>
<name>A0ACD4CEH4_9BACI</name>
<sequence length="107" mass="11851">MLAGHAKLPQGMAASDIHQTLTITLETDLKYWVILDASCTLATGHAQKFLDQLLKGHSLLDGLQPIIEEIEGHYHGKAQSALVAAVKDAYKQYLYINQSEKLEFSNK</sequence>
<organism evidence="1 2">
    <name type="scientific">Rossellomorea vietnamensis</name>
    <dbReference type="NCBI Taxonomy" id="218284"/>
    <lineage>
        <taxon>Bacteria</taxon>
        <taxon>Bacillati</taxon>
        <taxon>Bacillota</taxon>
        <taxon>Bacilli</taxon>
        <taxon>Bacillales</taxon>
        <taxon>Bacillaceae</taxon>
        <taxon>Rossellomorea</taxon>
    </lineage>
</organism>
<dbReference type="EMBL" id="CP104558">
    <property type="protein sequence ID" value="UXH46824.1"/>
    <property type="molecule type" value="Genomic_DNA"/>
</dbReference>
<proteinExistence type="predicted"/>
<dbReference type="Proteomes" id="UP001064027">
    <property type="component" value="Chromosome"/>
</dbReference>
<reference evidence="1" key="1">
    <citation type="submission" date="2022-09" db="EMBL/GenBank/DDBJ databases">
        <title>Complete genome sequence of Rossellomorea vietnamensis strain RL-WG62, a newly isolated PGPR with the potential for plant salinity stress alleviation.</title>
        <authorList>
            <person name="Ren L."/>
            <person name="Wang G."/>
            <person name="Hu H."/>
        </authorList>
    </citation>
    <scope>NUCLEOTIDE SEQUENCE</scope>
    <source>
        <strain evidence="1">RL-WG62</strain>
    </source>
</reference>
<evidence type="ECO:0000313" key="2">
    <source>
        <dbReference type="Proteomes" id="UP001064027"/>
    </source>
</evidence>
<protein>
    <submittedName>
        <fullName evidence="1">DUF3870 domain-containing protein</fullName>
    </submittedName>
</protein>
<gene>
    <name evidence="1" type="ORF">N5C46_17840</name>
</gene>
<evidence type="ECO:0000313" key="1">
    <source>
        <dbReference type="EMBL" id="UXH46824.1"/>
    </source>
</evidence>
<keyword evidence="2" id="KW-1185">Reference proteome</keyword>